<dbReference type="InterPro" id="IPR031314">
    <property type="entry name" value="DNK_dom"/>
</dbReference>
<evidence type="ECO:0000313" key="3">
    <source>
        <dbReference type="Proteomes" id="UP000234420"/>
    </source>
</evidence>
<dbReference type="GO" id="GO:0019136">
    <property type="term" value="F:deoxynucleoside kinase activity"/>
    <property type="evidence" value="ECO:0007669"/>
    <property type="project" value="TreeGrafter"/>
</dbReference>
<comment type="caution">
    <text evidence="2">The sequence shown here is derived from an EMBL/GenBank/DDBJ whole genome shotgun (WGS) entry which is preliminary data.</text>
</comment>
<dbReference type="Proteomes" id="UP000234420">
    <property type="component" value="Unassembled WGS sequence"/>
</dbReference>
<dbReference type="SUPFAM" id="SSF52540">
    <property type="entry name" value="P-loop containing nucleoside triphosphate hydrolases"/>
    <property type="match status" value="1"/>
</dbReference>
<proteinExistence type="predicted"/>
<keyword evidence="3" id="KW-1185">Reference proteome</keyword>
<organism evidence="2 3">
    <name type="scientific">Photobacterium carnosum</name>
    <dbReference type="NCBI Taxonomy" id="2023717"/>
    <lineage>
        <taxon>Bacteria</taxon>
        <taxon>Pseudomonadati</taxon>
        <taxon>Pseudomonadota</taxon>
        <taxon>Gammaproteobacteria</taxon>
        <taxon>Vibrionales</taxon>
        <taxon>Vibrionaceae</taxon>
        <taxon>Photobacterium</taxon>
    </lineage>
</organism>
<dbReference type="PANTHER" id="PTHR10513:SF35">
    <property type="entry name" value="DEOXYADENOSINE KINASE"/>
    <property type="match status" value="1"/>
</dbReference>
<dbReference type="InterPro" id="IPR027417">
    <property type="entry name" value="P-loop_NTPase"/>
</dbReference>
<accession>A0A2N4UQP1</accession>
<dbReference type="InterPro" id="IPR050566">
    <property type="entry name" value="Deoxyribonucleoside_kinase"/>
</dbReference>
<reference evidence="2 3" key="1">
    <citation type="journal article" date="2018" name="Syst. Appl. Microbiol.">
        <title>Photobacterium carnosum sp. nov., isolated from spoiled modified atmosphere packaged poultry meat.</title>
        <authorList>
            <person name="Hilgarth M."/>
            <person name="Fuertes S."/>
            <person name="Ehrmann M."/>
            <person name="Vogel R.F."/>
        </authorList>
    </citation>
    <scope>NUCLEOTIDE SEQUENCE [LARGE SCALE GENOMIC DNA]</scope>
    <source>
        <strain evidence="2 3">TMW 2.2021</strain>
    </source>
</reference>
<gene>
    <name evidence="2" type="ORF">CIK00_13625</name>
</gene>
<dbReference type="EMBL" id="NPIB01000017">
    <property type="protein sequence ID" value="PLC57331.1"/>
    <property type="molecule type" value="Genomic_DNA"/>
</dbReference>
<dbReference type="PANTHER" id="PTHR10513">
    <property type="entry name" value="DEOXYNUCLEOSIDE KINASE"/>
    <property type="match status" value="1"/>
</dbReference>
<protein>
    <recommendedName>
        <fullName evidence="1">Deoxynucleoside kinase domain-containing protein</fullName>
    </recommendedName>
</protein>
<dbReference type="GO" id="GO:0005737">
    <property type="term" value="C:cytoplasm"/>
    <property type="evidence" value="ECO:0007669"/>
    <property type="project" value="TreeGrafter"/>
</dbReference>
<dbReference type="Pfam" id="PF01712">
    <property type="entry name" value="dNK"/>
    <property type="match status" value="1"/>
</dbReference>
<feature type="domain" description="Deoxynucleoside kinase" evidence="1">
    <location>
        <begin position="34"/>
        <end position="216"/>
    </location>
</feature>
<dbReference type="Gene3D" id="3.40.50.300">
    <property type="entry name" value="P-loop containing nucleotide triphosphate hydrolases"/>
    <property type="match status" value="1"/>
</dbReference>
<evidence type="ECO:0000259" key="1">
    <source>
        <dbReference type="Pfam" id="PF01712"/>
    </source>
</evidence>
<dbReference type="AlphaFoldDB" id="A0A2N4UQP1"/>
<sequence>MSGLLHQQMLRASLCGSLSISPQREKFLDKPKIICVEGNIGAGKSTLLPQLAIALNATAILEPVDSDPEFQHLLGEFTSDPFNVDARSNFQCYITAQRAELLNNLDPQGVYIIERSLLSDLVFTHACIANYNSTAEDIAKHMACYQHLIGQINQYPTIDYCIYLKTDPEVAYGRMRQRGRAEEMGLDLGYISDINAFHDAVLPQACRKMGTILINIDWNTPLTVTDLLPQLNAAGLVMN</sequence>
<evidence type="ECO:0000313" key="2">
    <source>
        <dbReference type="EMBL" id="PLC57331.1"/>
    </source>
</evidence>
<name>A0A2N4UQP1_9GAMM</name>